<reference evidence="2" key="1">
    <citation type="journal article" date="2020" name="Biotechnol. Biofuels">
        <title>New insights from the biogas microbiome by comprehensive genome-resolved metagenomics of nearly 1600 species originating from multiple anaerobic digesters.</title>
        <authorList>
            <person name="Campanaro S."/>
            <person name="Treu L."/>
            <person name="Rodriguez-R L.M."/>
            <person name="Kovalovszki A."/>
            <person name="Ziels R.M."/>
            <person name="Maus I."/>
            <person name="Zhu X."/>
            <person name="Kougias P.G."/>
            <person name="Basile A."/>
            <person name="Luo G."/>
            <person name="Schluter A."/>
            <person name="Konstantinidis K.T."/>
            <person name="Angelidaki I."/>
        </authorList>
    </citation>
    <scope>NUCLEOTIDE SEQUENCE</scope>
    <source>
        <strain evidence="2">AS06rmzACSIP_7</strain>
    </source>
</reference>
<dbReference type="Proteomes" id="UP000777265">
    <property type="component" value="Unassembled WGS sequence"/>
</dbReference>
<evidence type="ECO:0000256" key="1">
    <source>
        <dbReference type="ARBA" id="ARBA00006479"/>
    </source>
</evidence>
<dbReference type="EMBL" id="JAAYEE010000297">
    <property type="protein sequence ID" value="NLW36809.1"/>
    <property type="molecule type" value="Genomic_DNA"/>
</dbReference>
<dbReference type="InterPro" id="IPR043129">
    <property type="entry name" value="ATPase_NBD"/>
</dbReference>
<dbReference type="AlphaFoldDB" id="A0A971M6Q1"/>
<comment type="similarity">
    <text evidence="1">Belongs to the ROK (NagC/XylR) family.</text>
</comment>
<name>A0A971M6Q1_9BACT</name>
<dbReference type="InterPro" id="IPR000600">
    <property type="entry name" value="ROK"/>
</dbReference>
<accession>A0A971M6Q1</accession>
<protein>
    <submittedName>
        <fullName evidence="2">ROK family protein</fullName>
    </submittedName>
</protein>
<sequence length="340" mass="36856">MGTILIGTSGFSFQFPYAFLPTKRSFELRIGIDIGGSKIAAGLVNRQGRVVNKKRIPVEKHKAYAKIRDAIALLIEELVSANGIEKTRIEKIGIASAGQIDKETGTILFSPNLGWHNAPLRADLEKAWGVRTSIENDVNAAVYGEWRFGLLKCSRNVLGVYVGTGVGGGIIIDGKVYRGFSNVGGEVGHITLNPYGYPCNCGSTGCFEAYCGGSYIAERARQRLKGGYKGKLWDILKGNPDILHVGHIEEGYLLGDDLCETLWKEVVEYMGAALAGLVNLLNPEIIVLGGGVIYGTRRLIDEVRPVVEKRAMTPSIKGMRIVRAKLEEDAAIVGAAFIET</sequence>
<reference evidence="2" key="2">
    <citation type="submission" date="2020-01" db="EMBL/GenBank/DDBJ databases">
        <authorList>
            <person name="Campanaro S."/>
        </authorList>
    </citation>
    <scope>NUCLEOTIDE SEQUENCE</scope>
    <source>
        <strain evidence="2">AS06rmzACSIP_7</strain>
    </source>
</reference>
<gene>
    <name evidence="2" type="ORF">GXY80_15235</name>
</gene>
<organism evidence="2 3">
    <name type="scientific">Syntrophorhabdus aromaticivorans</name>
    <dbReference type="NCBI Taxonomy" id="328301"/>
    <lineage>
        <taxon>Bacteria</taxon>
        <taxon>Pseudomonadati</taxon>
        <taxon>Thermodesulfobacteriota</taxon>
        <taxon>Syntrophorhabdia</taxon>
        <taxon>Syntrophorhabdales</taxon>
        <taxon>Syntrophorhabdaceae</taxon>
        <taxon>Syntrophorhabdus</taxon>
    </lineage>
</organism>
<evidence type="ECO:0000313" key="3">
    <source>
        <dbReference type="Proteomes" id="UP000777265"/>
    </source>
</evidence>
<proteinExistence type="inferred from homology"/>
<dbReference type="PANTHER" id="PTHR18964:SF149">
    <property type="entry name" value="BIFUNCTIONAL UDP-N-ACETYLGLUCOSAMINE 2-EPIMERASE_N-ACETYLMANNOSAMINE KINASE"/>
    <property type="match status" value="1"/>
</dbReference>
<dbReference type="Pfam" id="PF00480">
    <property type="entry name" value="ROK"/>
    <property type="match status" value="1"/>
</dbReference>
<dbReference type="InterPro" id="IPR049874">
    <property type="entry name" value="ROK_cs"/>
</dbReference>
<dbReference type="PROSITE" id="PS01125">
    <property type="entry name" value="ROK"/>
    <property type="match status" value="1"/>
</dbReference>
<comment type="caution">
    <text evidence="2">The sequence shown here is derived from an EMBL/GenBank/DDBJ whole genome shotgun (WGS) entry which is preliminary data.</text>
</comment>
<dbReference type="SUPFAM" id="SSF53067">
    <property type="entry name" value="Actin-like ATPase domain"/>
    <property type="match status" value="1"/>
</dbReference>
<evidence type="ECO:0000313" key="2">
    <source>
        <dbReference type="EMBL" id="NLW36809.1"/>
    </source>
</evidence>
<dbReference type="PANTHER" id="PTHR18964">
    <property type="entry name" value="ROK (REPRESSOR, ORF, KINASE) FAMILY"/>
    <property type="match status" value="1"/>
</dbReference>
<dbReference type="Gene3D" id="3.30.420.40">
    <property type="match status" value="2"/>
</dbReference>